<dbReference type="PANTHER" id="PTHR44395">
    <property type="match status" value="1"/>
</dbReference>
<dbReference type="Pfam" id="PF07719">
    <property type="entry name" value="TPR_2"/>
    <property type="match status" value="1"/>
</dbReference>
<feature type="region of interest" description="Disordered" evidence="4">
    <location>
        <begin position="186"/>
        <end position="206"/>
    </location>
</feature>
<name>A0ABT6A0J2_9ACTN</name>
<dbReference type="SMART" id="SM00028">
    <property type="entry name" value="TPR"/>
    <property type="match status" value="3"/>
</dbReference>
<keyword evidence="2 3" id="KW-0802">TPR repeat</keyword>
<evidence type="ECO:0000313" key="7">
    <source>
        <dbReference type="Proteomes" id="UP001221150"/>
    </source>
</evidence>
<dbReference type="EMBL" id="JARJBB010000002">
    <property type="protein sequence ID" value="MDF3298164.1"/>
    <property type="molecule type" value="Genomic_DNA"/>
</dbReference>
<evidence type="ECO:0000256" key="3">
    <source>
        <dbReference type="PROSITE-ProRule" id="PRU00339"/>
    </source>
</evidence>
<dbReference type="Pfam" id="PF14559">
    <property type="entry name" value="TPR_19"/>
    <property type="match status" value="1"/>
</dbReference>
<dbReference type="InterPro" id="IPR019734">
    <property type="entry name" value="TPR_rpt"/>
</dbReference>
<dbReference type="Proteomes" id="UP001221150">
    <property type="component" value="Unassembled WGS sequence"/>
</dbReference>
<keyword evidence="7" id="KW-1185">Reference proteome</keyword>
<feature type="signal peptide" evidence="5">
    <location>
        <begin position="1"/>
        <end position="24"/>
    </location>
</feature>
<dbReference type="SUPFAM" id="SSF48452">
    <property type="entry name" value="TPR-like"/>
    <property type="match status" value="1"/>
</dbReference>
<protein>
    <submittedName>
        <fullName evidence="6">Tetratricopeptide repeat protein</fullName>
    </submittedName>
</protein>
<feature type="chain" id="PRO_5047137776" evidence="5">
    <location>
        <begin position="25"/>
        <end position="206"/>
    </location>
</feature>
<comment type="caution">
    <text evidence="6">The sequence shown here is derived from an EMBL/GenBank/DDBJ whole genome shotgun (WGS) entry which is preliminary data.</text>
</comment>
<evidence type="ECO:0000256" key="4">
    <source>
        <dbReference type="SAM" id="MobiDB-lite"/>
    </source>
</evidence>
<gene>
    <name evidence="6" type="ORF">P3H78_05880</name>
</gene>
<dbReference type="InterPro" id="IPR011990">
    <property type="entry name" value="TPR-like_helical_dom_sf"/>
</dbReference>
<proteinExistence type="predicted"/>
<dbReference type="PROSITE" id="PS50005">
    <property type="entry name" value="TPR"/>
    <property type="match status" value="1"/>
</dbReference>
<keyword evidence="1" id="KW-0677">Repeat</keyword>
<accession>A0ABT6A0J2</accession>
<evidence type="ECO:0000256" key="2">
    <source>
        <dbReference type="ARBA" id="ARBA00022803"/>
    </source>
</evidence>
<reference evidence="6 7" key="1">
    <citation type="submission" date="2023-03" db="EMBL/GenBank/DDBJ databases">
        <title>Draft genome sequence of Streptomyces sp. K1PA1 isolated from peat swamp forest in Thailand.</title>
        <authorList>
            <person name="Klaysubun C."/>
            <person name="Duangmal K."/>
        </authorList>
    </citation>
    <scope>NUCLEOTIDE SEQUENCE [LARGE SCALE GENOMIC DNA]</scope>
    <source>
        <strain evidence="6 7">K1PA1</strain>
    </source>
</reference>
<evidence type="ECO:0000313" key="6">
    <source>
        <dbReference type="EMBL" id="MDF3298164.1"/>
    </source>
</evidence>
<dbReference type="RefSeq" id="WP_276107699.1">
    <property type="nucleotide sequence ID" value="NZ_JARJBB010000002.1"/>
</dbReference>
<evidence type="ECO:0000256" key="1">
    <source>
        <dbReference type="ARBA" id="ARBA00022737"/>
    </source>
</evidence>
<sequence length="206" mass="22559">MKRTRLWTGLAAAVTVATGVTVWAFQPTPDGPSESKSASVTRNGKSADALLQSALQRQFRQDSSGATQDYRRVLEMDPKNKRAWYGLGLIDQQYGRTADARADFEKALAIDPHFMSALYSEAYMLKSSDPDQAIQLLERASAAEPKAAAIQLQLGRLLMEKGRKGEAEAAFRRAVTIDHRLLSQVPEQFRDSVRPGSTTGGTRTSG</sequence>
<evidence type="ECO:0000256" key="5">
    <source>
        <dbReference type="SAM" id="SignalP"/>
    </source>
</evidence>
<dbReference type="InterPro" id="IPR013105">
    <property type="entry name" value="TPR_2"/>
</dbReference>
<dbReference type="PANTHER" id="PTHR44395:SF1">
    <property type="entry name" value="PROTEIN O-MANNOSYL-TRANSFERASE TMTC3"/>
    <property type="match status" value="1"/>
</dbReference>
<feature type="compositionally biased region" description="Low complexity" evidence="4">
    <location>
        <begin position="196"/>
        <end position="206"/>
    </location>
</feature>
<feature type="repeat" description="TPR" evidence="3">
    <location>
        <begin position="81"/>
        <end position="114"/>
    </location>
</feature>
<organism evidence="6 7">
    <name type="scientific">Streptomyces tropicalis</name>
    <dbReference type="NCBI Taxonomy" id="3034234"/>
    <lineage>
        <taxon>Bacteria</taxon>
        <taxon>Bacillati</taxon>
        <taxon>Actinomycetota</taxon>
        <taxon>Actinomycetes</taxon>
        <taxon>Kitasatosporales</taxon>
        <taxon>Streptomycetaceae</taxon>
        <taxon>Streptomyces</taxon>
    </lineage>
</organism>
<dbReference type="Gene3D" id="1.25.40.10">
    <property type="entry name" value="Tetratricopeptide repeat domain"/>
    <property type="match status" value="2"/>
</dbReference>
<keyword evidence="5" id="KW-0732">Signal</keyword>